<dbReference type="InterPro" id="IPR027417">
    <property type="entry name" value="P-loop_NTPase"/>
</dbReference>
<evidence type="ECO:0000313" key="5">
    <source>
        <dbReference type="Proteomes" id="UP000223370"/>
    </source>
</evidence>
<dbReference type="SUPFAM" id="SSF52540">
    <property type="entry name" value="P-loop containing nucleoside triphosphate hydrolases"/>
    <property type="match status" value="1"/>
</dbReference>
<dbReference type="InterPro" id="IPR003439">
    <property type="entry name" value="ABC_transporter-like_ATP-bd"/>
</dbReference>
<proteinExistence type="predicted"/>
<dbReference type="GO" id="GO:0005524">
    <property type="term" value="F:ATP binding"/>
    <property type="evidence" value="ECO:0007669"/>
    <property type="project" value="UniProtKB-KW"/>
</dbReference>
<reference evidence="4 5" key="1">
    <citation type="submission" date="2015-11" db="EMBL/GenBank/DDBJ databases">
        <title>Draft genome sequences of new species of the genus Lactobacillus isolated from orchardgrass silage.</title>
        <authorList>
            <person name="Tohno M."/>
            <person name="Tanizawa Y."/>
            <person name="Arita M."/>
        </authorList>
    </citation>
    <scope>NUCLEOTIDE SEQUENCE [LARGE SCALE GENOMIC DNA]</scope>
    <source>
        <strain evidence="4 5">IWT5</strain>
    </source>
</reference>
<evidence type="ECO:0000313" key="4">
    <source>
        <dbReference type="EMBL" id="GAX09203.1"/>
    </source>
</evidence>
<gene>
    <name evidence="4" type="ORF">IWT5_02386</name>
</gene>
<accession>A0A1Z5J547</accession>
<keyword evidence="2 4" id="KW-0067">ATP-binding</keyword>
<dbReference type="AlphaFoldDB" id="A0A1Z5J547"/>
<dbReference type="OrthoDB" id="9804819at2"/>
<dbReference type="SMART" id="SM00382">
    <property type="entry name" value="AAA"/>
    <property type="match status" value="1"/>
</dbReference>
<dbReference type="Pfam" id="PF00005">
    <property type="entry name" value="ABC_tran"/>
    <property type="match status" value="1"/>
</dbReference>
<sequence>MAKPKPIKINQVSKDFAKQQVLNNIDLTIEPETIYGLLGRNGAGKSTLFNIITNRIPLSGGEVTIGGQTVTDNDDVLNRIYLMSEANLYPSRMRVKEIFKLTTQLYRGMDMRLAQTLAEQFELNTDTRFNKLSTGSRSIMKLIIALAVDVDYVFLDEPTLGLDANHRRLFYNALLDSYAKRPRSFVISTHLIEEVSNLIERVWVLQNHQIIVDDTTENVLNKGFAITGPAADVEAYTAGLNVIGHEALGNLRVQYVYGELDGDRPIPDTISTSHIDLQRLFIYLTNQEVVTVEN</sequence>
<dbReference type="Gene3D" id="3.40.50.300">
    <property type="entry name" value="P-loop containing nucleotide triphosphate hydrolases"/>
    <property type="match status" value="1"/>
</dbReference>
<feature type="domain" description="ABC transporter" evidence="3">
    <location>
        <begin position="7"/>
        <end position="232"/>
    </location>
</feature>
<dbReference type="PANTHER" id="PTHR43158:SF5">
    <property type="entry name" value="ABC TRANSPORTER, ATP-BINDING PROTEIN"/>
    <property type="match status" value="1"/>
</dbReference>
<dbReference type="CDD" id="cd03230">
    <property type="entry name" value="ABC_DR_subfamily_A"/>
    <property type="match status" value="1"/>
</dbReference>
<dbReference type="RefSeq" id="WP_098826517.1">
    <property type="nucleotide sequence ID" value="NZ_BCMJ01000018.1"/>
</dbReference>
<dbReference type="PANTHER" id="PTHR43158">
    <property type="entry name" value="SKFA PEPTIDE EXPORT ATP-BINDING PROTEIN SKFE"/>
    <property type="match status" value="1"/>
</dbReference>
<dbReference type="Proteomes" id="UP000223370">
    <property type="component" value="Unassembled WGS sequence"/>
</dbReference>
<evidence type="ECO:0000256" key="1">
    <source>
        <dbReference type="ARBA" id="ARBA00022741"/>
    </source>
</evidence>
<dbReference type="GO" id="GO:0016887">
    <property type="term" value="F:ATP hydrolysis activity"/>
    <property type="evidence" value="ECO:0007669"/>
    <property type="project" value="InterPro"/>
</dbReference>
<keyword evidence="1" id="KW-0547">Nucleotide-binding</keyword>
<dbReference type="EMBL" id="BCMJ01000018">
    <property type="protein sequence ID" value="GAX09203.1"/>
    <property type="molecule type" value="Genomic_DNA"/>
</dbReference>
<organism evidence="4 5">
    <name type="scientific">Secundilactobacillus silagincola</name>
    <dbReference type="NCBI Taxonomy" id="1714681"/>
    <lineage>
        <taxon>Bacteria</taxon>
        <taxon>Bacillati</taxon>
        <taxon>Bacillota</taxon>
        <taxon>Bacilli</taxon>
        <taxon>Lactobacillales</taxon>
        <taxon>Lactobacillaceae</taxon>
        <taxon>Secundilactobacillus</taxon>
    </lineage>
</organism>
<name>A0A1Z5J547_9LACO</name>
<keyword evidence="5" id="KW-1185">Reference proteome</keyword>
<dbReference type="PROSITE" id="PS50893">
    <property type="entry name" value="ABC_TRANSPORTER_2"/>
    <property type="match status" value="1"/>
</dbReference>
<evidence type="ECO:0000256" key="2">
    <source>
        <dbReference type="ARBA" id="ARBA00022840"/>
    </source>
</evidence>
<evidence type="ECO:0000259" key="3">
    <source>
        <dbReference type="PROSITE" id="PS50893"/>
    </source>
</evidence>
<protein>
    <submittedName>
        <fullName evidence="4">ABC transporter ATP-binding protein</fullName>
    </submittedName>
</protein>
<dbReference type="InterPro" id="IPR003593">
    <property type="entry name" value="AAA+_ATPase"/>
</dbReference>
<comment type="caution">
    <text evidence="4">The sequence shown here is derived from an EMBL/GenBank/DDBJ whole genome shotgun (WGS) entry which is preliminary data.</text>
</comment>